<reference evidence="3 4" key="1">
    <citation type="submission" date="2019-02" db="EMBL/GenBank/DDBJ databases">
        <title>Deep-cultivation of Planctomycetes and their phenomic and genomic characterization uncovers novel biology.</title>
        <authorList>
            <person name="Wiegand S."/>
            <person name="Jogler M."/>
            <person name="Boedeker C."/>
            <person name="Pinto D."/>
            <person name="Vollmers J."/>
            <person name="Rivas-Marin E."/>
            <person name="Kohn T."/>
            <person name="Peeters S.H."/>
            <person name="Heuer A."/>
            <person name="Rast P."/>
            <person name="Oberbeckmann S."/>
            <person name="Bunk B."/>
            <person name="Jeske O."/>
            <person name="Meyerdierks A."/>
            <person name="Storesund J.E."/>
            <person name="Kallscheuer N."/>
            <person name="Luecker S."/>
            <person name="Lage O.M."/>
            <person name="Pohl T."/>
            <person name="Merkel B.J."/>
            <person name="Hornburger P."/>
            <person name="Mueller R.-W."/>
            <person name="Bruemmer F."/>
            <person name="Labrenz M."/>
            <person name="Spormann A.M."/>
            <person name="Op Den Camp H."/>
            <person name="Overmann J."/>
            <person name="Amann R."/>
            <person name="Jetten M.S.M."/>
            <person name="Mascher T."/>
            <person name="Medema M.H."/>
            <person name="Devos D.P."/>
            <person name="Kaster A.-K."/>
            <person name="Ovreas L."/>
            <person name="Rohde M."/>
            <person name="Galperin M.Y."/>
            <person name="Jogler C."/>
        </authorList>
    </citation>
    <scope>NUCLEOTIDE SEQUENCE [LARGE SCALE GENOMIC DNA]</scope>
    <source>
        <strain evidence="3 4">Poly51</strain>
    </source>
</reference>
<accession>A0A5C6F8H2</accession>
<protein>
    <recommendedName>
        <fullName evidence="2">Right handed beta helix domain-containing protein</fullName>
    </recommendedName>
</protein>
<comment type="caution">
    <text evidence="3">The sequence shown here is derived from an EMBL/GenBank/DDBJ whole genome shotgun (WGS) entry which is preliminary data.</text>
</comment>
<dbReference type="InterPro" id="IPR011050">
    <property type="entry name" value="Pectin_lyase_fold/virulence"/>
</dbReference>
<dbReference type="Proteomes" id="UP000318288">
    <property type="component" value="Unassembled WGS sequence"/>
</dbReference>
<dbReference type="RefSeq" id="WP_186775505.1">
    <property type="nucleotide sequence ID" value="NZ_SJPW01000003.1"/>
</dbReference>
<evidence type="ECO:0000313" key="3">
    <source>
        <dbReference type="EMBL" id="TWU56657.1"/>
    </source>
</evidence>
<keyword evidence="1" id="KW-0732">Signal</keyword>
<evidence type="ECO:0000259" key="2">
    <source>
        <dbReference type="Pfam" id="PF13229"/>
    </source>
</evidence>
<dbReference type="InterPro" id="IPR006626">
    <property type="entry name" value="PbH1"/>
</dbReference>
<dbReference type="EMBL" id="SJPW01000003">
    <property type="protein sequence ID" value="TWU56657.1"/>
    <property type="molecule type" value="Genomic_DNA"/>
</dbReference>
<feature type="domain" description="Right handed beta helix" evidence="2">
    <location>
        <begin position="95"/>
        <end position="261"/>
    </location>
</feature>
<feature type="signal peptide" evidence="1">
    <location>
        <begin position="1"/>
        <end position="22"/>
    </location>
</feature>
<keyword evidence="4" id="KW-1185">Reference proteome</keyword>
<gene>
    <name evidence="3" type="ORF">Poly51_25730</name>
</gene>
<evidence type="ECO:0000256" key="1">
    <source>
        <dbReference type="SAM" id="SignalP"/>
    </source>
</evidence>
<organism evidence="3 4">
    <name type="scientific">Rubripirellula tenax</name>
    <dbReference type="NCBI Taxonomy" id="2528015"/>
    <lineage>
        <taxon>Bacteria</taxon>
        <taxon>Pseudomonadati</taxon>
        <taxon>Planctomycetota</taxon>
        <taxon>Planctomycetia</taxon>
        <taxon>Pirellulales</taxon>
        <taxon>Pirellulaceae</taxon>
        <taxon>Rubripirellula</taxon>
    </lineage>
</organism>
<proteinExistence type="predicted"/>
<dbReference type="Gene3D" id="2.160.20.10">
    <property type="entry name" value="Single-stranded right-handed beta-helix, Pectin lyase-like"/>
    <property type="match status" value="1"/>
</dbReference>
<dbReference type="Pfam" id="PF13229">
    <property type="entry name" value="Beta_helix"/>
    <property type="match status" value="1"/>
</dbReference>
<name>A0A5C6F8H2_9BACT</name>
<dbReference type="SUPFAM" id="SSF51126">
    <property type="entry name" value="Pectin lyase-like"/>
    <property type="match status" value="1"/>
</dbReference>
<dbReference type="InterPro" id="IPR012334">
    <property type="entry name" value="Pectin_lyas_fold"/>
</dbReference>
<evidence type="ECO:0000313" key="4">
    <source>
        <dbReference type="Proteomes" id="UP000318288"/>
    </source>
</evidence>
<dbReference type="SMART" id="SM00710">
    <property type="entry name" value="PbH1"/>
    <property type="match status" value="7"/>
</dbReference>
<dbReference type="AlphaFoldDB" id="A0A5C6F8H2"/>
<dbReference type="InterPro" id="IPR039448">
    <property type="entry name" value="Beta_helix"/>
</dbReference>
<sequence length="406" mass="44176" precursor="true">MLLNKISLAVLIALNLPSAAFSATIELGPDGDWFSILSGDRLAPGDEVVLRQGVYSDARRLVIRHCGVLGKPITIRCATHETVVFKRPDAKQNTLNLEGTQHLQLVGFEITGGSSGIRIGPYQGRQPSDVVLEGLHIHDIGGVAVTCNHEAGDYKRMTFRGNHIHHTGGHGEAFYLGGNNGTAIISDSLIEDNYIHHLDGDNISQGDGVEIKQGSYGNRIVSNVIHDTKYPGITVYGTAGRTQNLIEHNLIWNTGDHGIQAAADSIIRNNFIADAGGCGIYSREHQRAVPNSLRIEGNFVITRKNAALRIIGSTSEATGSGVQLIANRLFTANGHPAIRIDNVVKVSIDQNRGQGEIIGKDVDSKQWSTLTQPDHVDFPELSGHLVWRYLRRSIVESIFTESVIRK</sequence>
<feature type="chain" id="PRO_5022856893" description="Right handed beta helix domain-containing protein" evidence="1">
    <location>
        <begin position="23"/>
        <end position="406"/>
    </location>
</feature>